<dbReference type="PANTHER" id="PTHR11699">
    <property type="entry name" value="ALDEHYDE DEHYDROGENASE-RELATED"/>
    <property type="match status" value="1"/>
</dbReference>
<evidence type="ECO:0000313" key="4">
    <source>
        <dbReference type="Proteomes" id="UP000533429"/>
    </source>
</evidence>
<evidence type="ECO:0000313" key="3">
    <source>
        <dbReference type="EMBL" id="NVP03498.1"/>
    </source>
</evidence>
<comment type="caution">
    <text evidence="3">The sequence shown here is derived from an EMBL/GenBank/DDBJ whole genome shotgun (WGS) entry which is preliminary data.</text>
</comment>
<dbReference type="InterPro" id="IPR016162">
    <property type="entry name" value="Ald_DH_N"/>
</dbReference>
<evidence type="ECO:0000256" key="1">
    <source>
        <dbReference type="ARBA" id="ARBA00023002"/>
    </source>
</evidence>
<reference evidence="3 4" key="1">
    <citation type="submission" date="2020-06" db="EMBL/GenBank/DDBJ databases">
        <title>Photobacterium damselae subsp. damselae comparative genomics.</title>
        <authorList>
            <person name="Osorio C.R."/>
        </authorList>
    </citation>
    <scope>NUCLEOTIDE SEQUENCE [LARGE SCALE GENOMIC DNA]</scope>
    <source>
        <strain evidence="3 4">TW250/03</strain>
    </source>
</reference>
<dbReference type="InterPro" id="IPR015590">
    <property type="entry name" value="Aldehyde_DH_dom"/>
</dbReference>
<accession>A0A850R4S7</accession>
<dbReference type="EMBL" id="JABXOR010001626">
    <property type="protein sequence ID" value="NVP03498.1"/>
    <property type="molecule type" value="Genomic_DNA"/>
</dbReference>
<dbReference type="InterPro" id="IPR016161">
    <property type="entry name" value="Ald_DH/histidinol_DH"/>
</dbReference>
<organism evidence="3 4">
    <name type="scientific">Photobacterium damselae subsp. damselae</name>
    <name type="common">Listonella damsela</name>
    <dbReference type="NCBI Taxonomy" id="85581"/>
    <lineage>
        <taxon>Bacteria</taxon>
        <taxon>Pseudomonadati</taxon>
        <taxon>Pseudomonadota</taxon>
        <taxon>Gammaproteobacteria</taxon>
        <taxon>Vibrionales</taxon>
        <taxon>Vibrionaceae</taxon>
        <taxon>Photobacterium</taxon>
    </lineage>
</organism>
<sequence>MSQWIAGQWIAGQGETHISLNPYTEQAIWQGNEATYEQVHQAIEAARVAWLTWRNRDFSERRAYVERFAQLITEHQEQLA</sequence>
<protein>
    <submittedName>
        <fullName evidence="3">Aldehyde dehydrogenase family protein</fullName>
    </submittedName>
</protein>
<keyword evidence="1" id="KW-0560">Oxidoreductase</keyword>
<evidence type="ECO:0000259" key="2">
    <source>
        <dbReference type="Pfam" id="PF00171"/>
    </source>
</evidence>
<dbReference type="GO" id="GO:0016491">
    <property type="term" value="F:oxidoreductase activity"/>
    <property type="evidence" value="ECO:0007669"/>
    <property type="project" value="UniProtKB-KW"/>
</dbReference>
<name>A0A850R4S7_PHODD</name>
<dbReference type="Pfam" id="PF00171">
    <property type="entry name" value="Aldedh"/>
    <property type="match status" value="1"/>
</dbReference>
<dbReference type="SUPFAM" id="SSF53720">
    <property type="entry name" value="ALDH-like"/>
    <property type="match status" value="1"/>
</dbReference>
<proteinExistence type="predicted"/>
<dbReference type="Proteomes" id="UP000533429">
    <property type="component" value="Unassembled WGS sequence"/>
</dbReference>
<dbReference type="Gene3D" id="3.40.605.10">
    <property type="entry name" value="Aldehyde Dehydrogenase, Chain A, domain 1"/>
    <property type="match status" value="1"/>
</dbReference>
<feature type="non-terminal residue" evidence="3">
    <location>
        <position position="80"/>
    </location>
</feature>
<gene>
    <name evidence="3" type="ORF">HWA77_25155</name>
</gene>
<feature type="domain" description="Aldehyde dehydrogenase" evidence="2">
    <location>
        <begin position="9"/>
        <end position="80"/>
    </location>
</feature>
<dbReference type="AlphaFoldDB" id="A0A850R4S7"/>